<evidence type="ECO:0000313" key="1">
    <source>
        <dbReference type="EMBL" id="GAF77433.1"/>
    </source>
</evidence>
<feature type="non-terminal residue" evidence="1">
    <location>
        <position position="1"/>
    </location>
</feature>
<accession>X0S8R5</accession>
<proteinExistence type="predicted"/>
<reference evidence="1" key="1">
    <citation type="journal article" date="2014" name="Front. Microbiol.">
        <title>High frequency of phylogenetically diverse reductive dehalogenase-homologous genes in deep subseafloor sedimentary metagenomes.</title>
        <authorList>
            <person name="Kawai M."/>
            <person name="Futagami T."/>
            <person name="Toyoda A."/>
            <person name="Takaki Y."/>
            <person name="Nishi S."/>
            <person name="Hori S."/>
            <person name="Arai W."/>
            <person name="Tsubouchi T."/>
            <person name="Morono Y."/>
            <person name="Uchiyama I."/>
            <person name="Ito T."/>
            <person name="Fujiyama A."/>
            <person name="Inagaki F."/>
            <person name="Takami H."/>
        </authorList>
    </citation>
    <scope>NUCLEOTIDE SEQUENCE</scope>
    <source>
        <strain evidence="1">Expedition CK06-06</strain>
    </source>
</reference>
<protein>
    <submittedName>
        <fullName evidence="1">Uncharacterized protein</fullName>
    </submittedName>
</protein>
<name>X0S8R5_9ZZZZ</name>
<sequence>AQSNAAEINTTYVAYNGFRFDNFVALALSAGREMPVPCISCGAMTQ</sequence>
<dbReference type="EMBL" id="BARS01004388">
    <property type="protein sequence ID" value="GAF77433.1"/>
    <property type="molecule type" value="Genomic_DNA"/>
</dbReference>
<comment type="caution">
    <text evidence="1">The sequence shown here is derived from an EMBL/GenBank/DDBJ whole genome shotgun (WGS) entry which is preliminary data.</text>
</comment>
<dbReference type="AlphaFoldDB" id="X0S8R5"/>
<gene>
    <name evidence="1" type="ORF">S01H1_08569</name>
</gene>
<organism evidence="1">
    <name type="scientific">marine sediment metagenome</name>
    <dbReference type="NCBI Taxonomy" id="412755"/>
    <lineage>
        <taxon>unclassified sequences</taxon>
        <taxon>metagenomes</taxon>
        <taxon>ecological metagenomes</taxon>
    </lineage>
</organism>